<comment type="similarity">
    <text evidence="4">Belongs to the TRAFAC class TrmE-Era-EngA-EngB-Septin-like GTPase superfamily. Septin GTPase family.</text>
</comment>
<dbReference type="FunCoup" id="K0KN78">
    <property type="interactions" value="18"/>
</dbReference>
<dbReference type="EMBL" id="CAIF01000052">
    <property type="protein sequence ID" value="CCH42804.1"/>
    <property type="molecule type" value="Genomic_DNA"/>
</dbReference>
<dbReference type="eggNOG" id="KOG2655">
    <property type="taxonomic scope" value="Eukaryota"/>
</dbReference>
<feature type="domain" description="Septin-type G" evidence="5">
    <location>
        <begin position="22"/>
        <end position="312"/>
    </location>
</feature>
<dbReference type="PROSITE" id="PS51719">
    <property type="entry name" value="G_SEPTIN"/>
    <property type="match status" value="1"/>
</dbReference>
<dbReference type="InterPro" id="IPR027417">
    <property type="entry name" value="P-loop_NTPase"/>
</dbReference>
<dbReference type="Gene3D" id="3.40.50.300">
    <property type="entry name" value="P-loop containing nucleotide triphosphate hydrolases"/>
    <property type="match status" value="1"/>
</dbReference>
<dbReference type="InterPro" id="IPR030379">
    <property type="entry name" value="G_SEPTIN_dom"/>
</dbReference>
<dbReference type="CDD" id="cd01850">
    <property type="entry name" value="CDC_Septin"/>
    <property type="match status" value="1"/>
</dbReference>
<evidence type="ECO:0000256" key="1">
    <source>
        <dbReference type="ARBA" id="ARBA00004266"/>
    </source>
</evidence>
<dbReference type="InParanoid" id="K0KN78"/>
<protein>
    <submittedName>
        <fullName evidence="6">Septin-4</fullName>
    </submittedName>
</protein>
<comment type="subcellular location">
    <subcellularLocation>
        <location evidence="1">Bud neck</location>
    </subcellularLocation>
</comment>
<dbReference type="Pfam" id="PF00735">
    <property type="entry name" value="Septin"/>
    <property type="match status" value="1"/>
</dbReference>
<comment type="caution">
    <text evidence="6">The sequence shown here is derived from an EMBL/GenBank/DDBJ whole genome shotgun (WGS) entry which is preliminary data.</text>
</comment>
<dbReference type="InterPro" id="IPR016491">
    <property type="entry name" value="Septin"/>
</dbReference>
<evidence type="ECO:0000256" key="2">
    <source>
        <dbReference type="ARBA" id="ARBA00022741"/>
    </source>
</evidence>
<dbReference type="PROSITE" id="PS00675">
    <property type="entry name" value="SIGMA54_INTERACT_1"/>
    <property type="match status" value="1"/>
</dbReference>
<keyword evidence="2 4" id="KW-0547">Nucleotide-binding</keyword>
<dbReference type="GO" id="GO:0005525">
    <property type="term" value="F:GTP binding"/>
    <property type="evidence" value="ECO:0007669"/>
    <property type="project" value="UniProtKB-KW"/>
</dbReference>
<dbReference type="GO" id="GO:0031105">
    <property type="term" value="C:septin complex"/>
    <property type="evidence" value="ECO:0007669"/>
    <property type="project" value="UniProtKB-ARBA"/>
</dbReference>
<gene>
    <name evidence="6" type="ORF">BN7_2348</name>
</gene>
<dbReference type="InterPro" id="IPR025662">
    <property type="entry name" value="Sigma_54_int_dom_ATP-bd_1"/>
</dbReference>
<proteinExistence type="inferred from homology"/>
<reference evidence="6 7" key="1">
    <citation type="journal article" date="2012" name="Eukaryot. Cell">
        <title>Draft genome sequence of Wickerhamomyces ciferrii NRRL Y-1031 F-60-10.</title>
        <authorList>
            <person name="Schneider J."/>
            <person name="Andrea H."/>
            <person name="Blom J."/>
            <person name="Jaenicke S."/>
            <person name="Ruckert C."/>
            <person name="Schorsch C."/>
            <person name="Szczepanowski R."/>
            <person name="Farwick M."/>
            <person name="Goesmann A."/>
            <person name="Puhler A."/>
            <person name="Schaffer S."/>
            <person name="Tauch A."/>
            <person name="Kohler T."/>
            <person name="Brinkrolf K."/>
        </authorList>
    </citation>
    <scope>NUCLEOTIDE SEQUENCE [LARGE SCALE GENOMIC DNA]</scope>
    <source>
        <strain evidence="7">ATCC 14091 / BCRC 22168 / CBS 111 / JCM 3599 / NBRC 0793 / NRRL Y-1031 F-60-10</strain>
    </source>
</reference>
<evidence type="ECO:0000259" key="5">
    <source>
        <dbReference type="PROSITE" id="PS51719"/>
    </source>
</evidence>
<dbReference type="PANTHER" id="PTHR18884">
    <property type="entry name" value="SEPTIN"/>
    <property type="match status" value="1"/>
</dbReference>
<dbReference type="GO" id="GO:0005935">
    <property type="term" value="C:cellular bud neck"/>
    <property type="evidence" value="ECO:0007669"/>
    <property type="project" value="UniProtKB-SubCell"/>
</dbReference>
<sequence length="411" mass="46754">MALRNIVSSSPEEIRRRKILKKGIKFTLLITGEEGSGKSSFINTLCNQQVISKAESKKIVASESHLSPGLNIIKKHVDIIEKNATPINLDIILTPGFGDNVDNSDVTGDVIKYLDQQFDEVLSEEIRITRNTKFEDGRPHACLYFIRPTSKGLRELDVEAMKRLASKVNVIPIISKSDTLTEDEISLNKALILQDIKANGIKVYDFSQEVDEDSEFLDEVLFLKNNLPFAIAGSFETKKKSKVDGVDYEEDGTNNDYYHVREYPWGTFKVEDLNHSDFNYIRNVLFGSHLQELKDTTHTVLYESFRRQKLSENNKKLRKSSRTSVNNDEDEASLLDRYSYANETVIAESEAELFSQDEDALREILEKKKAIENYALELKALEKRFRVSSISQNRNSKIAGSEVSTTNSFNI</sequence>
<dbReference type="Proteomes" id="UP000009328">
    <property type="component" value="Unassembled WGS sequence"/>
</dbReference>
<evidence type="ECO:0000313" key="6">
    <source>
        <dbReference type="EMBL" id="CCH42804.1"/>
    </source>
</evidence>
<evidence type="ECO:0000256" key="3">
    <source>
        <dbReference type="ARBA" id="ARBA00023134"/>
    </source>
</evidence>
<accession>K0KN78</accession>
<dbReference type="PIRSF" id="PIRSF006698">
    <property type="entry name" value="Septin"/>
    <property type="match status" value="1"/>
</dbReference>
<organism evidence="6 7">
    <name type="scientific">Wickerhamomyces ciferrii (strain ATCC 14091 / BCRC 22168 / CBS 111 / JCM 3599 / NBRC 0793 / NRRL Y-1031 F-60-10)</name>
    <name type="common">Yeast</name>
    <name type="synonym">Pichia ciferrii</name>
    <dbReference type="NCBI Taxonomy" id="1206466"/>
    <lineage>
        <taxon>Eukaryota</taxon>
        <taxon>Fungi</taxon>
        <taxon>Dikarya</taxon>
        <taxon>Ascomycota</taxon>
        <taxon>Saccharomycotina</taxon>
        <taxon>Saccharomycetes</taxon>
        <taxon>Phaffomycetales</taxon>
        <taxon>Wickerhamomycetaceae</taxon>
        <taxon>Wickerhamomyces</taxon>
    </lineage>
</organism>
<name>K0KN78_WICCF</name>
<dbReference type="SUPFAM" id="SSF52540">
    <property type="entry name" value="P-loop containing nucleoside triphosphate hydrolases"/>
    <property type="match status" value="1"/>
</dbReference>
<keyword evidence="3 4" id="KW-0342">GTP-binding</keyword>
<dbReference type="STRING" id="1206466.K0KN78"/>
<keyword evidence="7" id="KW-1185">Reference proteome</keyword>
<evidence type="ECO:0000256" key="4">
    <source>
        <dbReference type="RuleBase" id="RU004560"/>
    </source>
</evidence>
<evidence type="ECO:0000313" key="7">
    <source>
        <dbReference type="Proteomes" id="UP000009328"/>
    </source>
</evidence>
<dbReference type="AlphaFoldDB" id="K0KN78"/>
<dbReference type="HOGENOM" id="CLU_017718_7_4_1"/>